<dbReference type="STRING" id="94237.ENSMMOP00000000467"/>
<dbReference type="PANTHER" id="PTHR24085:SF0">
    <property type="entry name" value="NUCLEAR RECEPTOR SUBFAMILY 4 GROUP A MEMBER 2"/>
    <property type="match status" value="1"/>
</dbReference>
<dbReference type="GO" id="GO:0000978">
    <property type="term" value="F:RNA polymerase II cis-regulatory region sequence-specific DNA binding"/>
    <property type="evidence" value="ECO:0007669"/>
    <property type="project" value="TreeGrafter"/>
</dbReference>
<evidence type="ECO:0000313" key="11">
    <source>
        <dbReference type="Ensembl" id="ENSMMOP00000000467.1"/>
    </source>
</evidence>
<evidence type="ECO:0000256" key="7">
    <source>
        <dbReference type="ARBA" id="ARBA00023163"/>
    </source>
</evidence>
<evidence type="ECO:0000256" key="4">
    <source>
        <dbReference type="ARBA" id="ARBA00022833"/>
    </source>
</evidence>
<keyword evidence="7" id="KW-0804">Transcription</keyword>
<dbReference type="GO" id="GO:0008270">
    <property type="term" value="F:zinc ion binding"/>
    <property type="evidence" value="ECO:0007669"/>
    <property type="project" value="UniProtKB-KW"/>
</dbReference>
<evidence type="ECO:0000256" key="1">
    <source>
        <dbReference type="ARBA" id="ARBA00004123"/>
    </source>
</evidence>
<keyword evidence="6" id="KW-0238">DNA-binding</keyword>
<dbReference type="InterPro" id="IPR000536">
    <property type="entry name" value="Nucl_hrmn_rcpt_lig-bd"/>
</dbReference>
<evidence type="ECO:0000256" key="6">
    <source>
        <dbReference type="ARBA" id="ARBA00023125"/>
    </source>
</evidence>
<dbReference type="PRINTS" id="PR00398">
    <property type="entry name" value="STRDHORMONER"/>
</dbReference>
<dbReference type="PRINTS" id="PR01284">
    <property type="entry name" value="NUCLEARECPTR"/>
</dbReference>
<dbReference type="SUPFAM" id="SSF48508">
    <property type="entry name" value="Nuclear receptor ligand-binding domain"/>
    <property type="match status" value="1"/>
</dbReference>
<accession>A0A3Q3VQD5</accession>
<proteinExistence type="predicted"/>
<dbReference type="GO" id="GO:0071376">
    <property type="term" value="P:cellular response to corticotropin-releasing hormone stimulus"/>
    <property type="evidence" value="ECO:0007669"/>
    <property type="project" value="TreeGrafter"/>
</dbReference>
<dbReference type="InterPro" id="IPR003070">
    <property type="entry name" value="NR4A1-3"/>
</dbReference>
<evidence type="ECO:0000256" key="2">
    <source>
        <dbReference type="ARBA" id="ARBA00022723"/>
    </source>
</evidence>
<reference evidence="11" key="2">
    <citation type="submission" date="2025-09" db="UniProtKB">
        <authorList>
            <consortium name="Ensembl"/>
        </authorList>
    </citation>
    <scope>IDENTIFICATION</scope>
</reference>
<dbReference type="GO" id="GO:0071542">
    <property type="term" value="P:dopaminergic neuron differentiation"/>
    <property type="evidence" value="ECO:0007669"/>
    <property type="project" value="TreeGrafter"/>
</dbReference>
<dbReference type="GO" id="GO:0035259">
    <property type="term" value="F:nuclear glucocorticoid receptor binding"/>
    <property type="evidence" value="ECO:0007669"/>
    <property type="project" value="TreeGrafter"/>
</dbReference>
<evidence type="ECO:0000256" key="9">
    <source>
        <dbReference type="ARBA" id="ARBA00023242"/>
    </source>
</evidence>
<dbReference type="SMART" id="SM00430">
    <property type="entry name" value="HOLI"/>
    <property type="match status" value="1"/>
</dbReference>
<sequence>GVRQVQHGPDQQRGDDAQHVQQFYELLTRSMEVIRGWAQKVPGFSSLPKHDQDLLFYSSFLELFVLRLSYRSCPEEGRLVFCDGSVWPRLRCLRGFGDWVDSIFEFSSSLQRMNLDLSTFSCVCSLALLTERLGLEAPGRVEELHKRLVGCVKEVSGGRLSALLERLRELRRLCVRGLQRIFYLKLEDLVPPPAVVDKLFLDTLPF</sequence>
<protein>
    <recommendedName>
        <fullName evidence="10">NR LBD domain-containing protein</fullName>
    </recommendedName>
</protein>
<evidence type="ECO:0000256" key="5">
    <source>
        <dbReference type="ARBA" id="ARBA00023015"/>
    </source>
</evidence>
<organism evidence="11 12">
    <name type="scientific">Mola mola</name>
    <name type="common">Ocean sunfish</name>
    <name type="synonym">Tetraodon mola</name>
    <dbReference type="NCBI Taxonomy" id="94237"/>
    <lineage>
        <taxon>Eukaryota</taxon>
        <taxon>Metazoa</taxon>
        <taxon>Chordata</taxon>
        <taxon>Craniata</taxon>
        <taxon>Vertebrata</taxon>
        <taxon>Euteleostomi</taxon>
        <taxon>Actinopterygii</taxon>
        <taxon>Neopterygii</taxon>
        <taxon>Teleostei</taxon>
        <taxon>Neoteleostei</taxon>
        <taxon>Acanthomorphata</taxon>
        <taxon>Eupercaria</taxon>
        <taxon>Tetraodontiformes</taxon>
        <taxon>Molidae</taxon>
        <taxon>Mola</taxon>
    </lineage>
</organism>
<keyword evidence="3" id="KW-0863">Zinc-finger</keyword>
<dbReference type="Ensembl" id="ENSMMOT00000000474.1">
    <property type="protein sequence ID" value="ENSMMOP00000000467.1"/>
    <property type="gene ID" value="ENSMMOG00000000386.1"/>
</dbReference>
<dbReference type="Proteomes" id="UP000261620">
    <property type="component" value="Unplaced"/>
</dbReference>
<keyword evidence="2" id="KW-0479">Metal-binding</keyword>
<dbReference type="Gene3D" id="1.10.565.10">
    <property type="entry name" value="Retinoid X Receptor"/>
    <property type="match status" value="1"/>
</dbReference>
<reference evidence="11" key="1">
    <citation type="submission" date="2025-08" db="UniProtKB">
        <authorList>
            <consortium name="Ensembl"/>
        </authorList>
    </citation>
    <scope>IDENTIFICATION</scope>
</reference>
<keyword evidence="8" id="KW-0675">Receptor</keyword>
<dbReference type="AlphaFoldDB" id="A0A3Q3VQD5"/>
<name>A0A3Q3VQD5_MOLML</name>
<feature type="domain" description="NR LBD" evidence="10">
    <location>
        <begin position="1"/>
        <end position="203"/>
    </location>
</feature>
<dbReference type="GO" id="GO:0005634">
    <property type="term" value="C:nucleus"/>
    <property type="evidence" value="ECO:0007669"/>
    <property type="project" value="UniProtKB-SubCell"/>
</dbReference>
<dbReference type="PROSITE" id="PS51843">
    <property type="entry name" value="NR_LBD"/>
    <property type="match status" value="1"/>
</dbReference>
<keyword evidence="4" id="KW-0862">Zinc</keyword>
<keyword evidence="5" id="KW-0805">Transcription regulation</keyword>
<keyword evidence="12" id="KW-1185">Reference proteome</keyword>
<evidence type="ECO:0000256" key="3">
    <source>
        <dbReference type="ARBA" id="ARBA00022771"/>
    </source>
</evidence>
<comment type="subcellular location">
    <subcellularLocation>
        <location evidence="1">Nucleus</location>
    </subcellularLocation>
</comment>
<dbReference type="InterPro" id="IPR035500">
    <property type="entry name" value="NHR-like_dom_sf"/>
</dbReference>
<evidence type="ECO:0000259" key="10">
    <source>
        <dbReference type="PROSITE" id="PS51843"/>
    </source>
</evidence>
<dbReference type="GO" id="GO:0005667">
    <property type="term" value="C:transcription regulator complex"/>
    <property type="evidence" value="ECO:0007669"/>
    <property type="project" value="TreeGrafter"/>
</dbReference>
<dbReference type="PANTHER" id="PTHR24085">
    <property type="entry name" value="NUCLEAR HORMONE RECEPTOR"/>
    <property type="match status" value="1"/>
</dbReference>
<dbReference type="GO" id="GO:0021953">
    <property type="term" value="P:central nervous system neuron differentiation"/>
    <property type="evidence" value="ECO:0007669"/>
    <property type="project" value="TreeGrafter"/>
</dbReference>
<keyword evidence="9" id="KW-0539">Nucleus</keyword>
<dbReference type="OMA" id="ESHTAFR"/>
<evidence type="ECO:0000256" key="8">
    <source>
        <dbReference type="ARBA" id="ARBA00023170"/>
    </source>
</evidence>
<dbReference type="InterPro" id="IPR001723">
    <property type="entry name" value="Nuclear_hrmn_rcpt"/>
</dbReference>
<dbReference type="Pfam" id="PF00104">
    <property type="entry name" value="Hormone_recep"/>
    <property type="match status" value="1"/>
</dbReference>
<dbReference type="GO" id="GO:0004879">
    <property type="term" value="F:nuclear receptor activity"/>
    <property type="evidence" value="ECO:0007669"/>
    <property type="project" value="InterPro"/>
</dbReference>
<evidence type="ECO:0000313" key="12">
    <source>
        <dbReference type="Proteomes" id="UP000261620"/>
    </source>
</evidence>